<dbReference type="AlphaFoldDB" id="A0A9P1N0F5"/>
<reference evidence="1" key="1">
    <citation type="submission" date="2022-11" db="EMBL/GenBank/DDBJ databases">
        <authorList>
            <person name="Kikuchi T."/>
        </authorList>
    </citation>
    <scope>NUCLEOTIDE SEQUENCE</scope>
    <source>
        <strain evidence="1">PS1010</strain>
    </source>
</reference>
<evidence type="ECO:0000313" key="1">
    <source>
        <dbReference type="EMBL" id="CAI5446392.1"/>
    </source>
</evidence>
<dbReference type="EMBL" id="CANHGI010000003">
    <property type="protein sequence ID" value="CAI5446392.1"/>
    <property type="molecule type" value="Genomic_DNA"/>
</dbReference>
<name>A0A9P1N0F5_9PELO</name>
<proteinExistence type="predicted"/>
<organism evidence="1 2">
    <name type="scientific">Caenorhabditis angaria</name>
    <dbReference type="NCBI Taxonomy" id="860376"/>
    <lineage>
        <taxon>Eukaryota</taxon>
        <taxon>Metazoa</taxon>
        <taxon>Ecdysozoa</taxon>
        <taxon>Nematoda</taxon>
        <taxon>Chromadorea</taxon>
        <taxon>Rhabditida</taxon>
        <taxon>Rhabditina</taxon>
        <taxon>Rhabditomorpha</taxon>
        <taxon>Rhabditoidea</taxon>
        <taxon>Rhabditidae</taxon>
        <taxon>Peloderinae</taxon>
        <taxon>Caenorhabditis</taxon>
    </lineage>
</organism>
<keyword evidence="2" id="KW-1185">Reference proteome</keyword>
<evidence type="ECO:0000313" key="2">
    <source>
        <dbReference type="Proteomes" id="UP001152747"/>
    </source>
</evidence>
<sequence length="119" mass="13598">MRINSKSISNNWSLERYSIFCCEAFWNEPADLPTARYVIGQMTTNGSTTLISNCAFENESELSTMFSWWLIWFDTILVFHSSTTTSMVSDVVLWPTKPNPTLPTNSKTLKTTRINLLFG</sequence>
<protein>
    <submittedName>
        <fullName evidence="1">Uncharacterized protein</fullName>
    </submittedName>
</protein>
<comment type="caution">
    <text evidence="1">The sequence shown here is derived from an EMBL/GenBank/DDBJ whole genome shotgun (WGS) entry which is preliminary data.</text>
</comment>
<dbReference type="Proteomes" id="UP001152747">
    <property type="component" value="Unassembled WGS sequence"/>
</dbReference>
<accession>A0A9P1N0F5</accession>
<gene>
    <name evidence="1" type="ORF">CAMP_LOCUS9029</name>
</gene>